<sequence>MTKLHWLDWIKKQRTLTILATLLIASTAQSPVVMAQSLENKASSANGFQLIPGGSAFGPDGISPSSPSGFNPDFTPSARYGFTLAPDANASGNPSQYWLEFGGAPRSDHGINARIGFGYSPSPDLGFSMGPFVDLNAAAPGTVGVYETDQFGTRHLARPRFGLNSVSNANDAGLAGSLSYMPLEDIWIGLHGSVSRDLGTKNTEDGLLDGIDAMLGLTASYKIKF</sequence>
<dbReference type="AlphaFoldDB" id="A0A367VCQ8"/>
<gene>
    <name evidence="2" type="ORF">TH6_10940</name>
</gene>
<comment type="caution">
    <text evidence="2">The sequence shown here is derived from an EMBL/GenBank/DDBJ whole genome shotgun (WGS) entry which is preliminary data.</text>
</comment>
<reference evidence="2 3" key="1">
    <citation type="submission" date="2014-07" db="EMBL/GenBank/DDBJ databases">
        <title>Draft genome sequence of Thalassospira profundimaris R8-17.</title>
        <authorList>
            <person name="Lai Q."/>
            <person name="Shao Z."/>
        </authorList>
    </citation>
    <scope>NUCLEOTIDE SEQUENCE [LARGE SCALE GENOMIC DNA]</scope>
    <source>
        <strain evidence="2 3">R8-17</strain>
    </source>
</reference>
<evidence type="ECO:0000256" key="1">
    <source>
        <dbReference type="SAM" id="SignalP"/>
    </source>
</evidence>
<dbReference type="Proteomes" id="UP000253061">
    <property type="component" value="Unassembled WGS sequence"/>
</dbReference>
<feature type="signal peptide" evidence="1">
    <location>
        <begin position="1"/>
        <end position="35"/>
    </location>
</feature>
<dbReference type="EMBL" id="JPWB01000004">
    <property type="protein sequence ID" value="RCK22182.1"/>
    <property type="molecule type" value="Genomic_DNA"/>
</dbReference>
<evidence type="ECO:0000313" key="3">
    <source>
        <dbReference type="Proteomes" id="UP000253061"/>
    </source>
</evidence>
<feature type="chain" id="PRO_5017002011" description="Outer membrane protein beta-barrel domain-containing protein" evidence="1">
    <location>
        <begin position="36"/>
        <end position="225"/>
    </location>
</feature>
<organism evidence="2 3">
    <name type="scientific">Thalassospira profundimaris</name>
    <dbReference type="NCBI Taxonomy" id="502049"/>
    <lineage>
        <taxon>Bacteria</taxon>
        <taxon>Pseudomonadati</taxon>
        <taxon>Pseudomonadota</taxon>
        <taxon>Alphaproteobacteria</taxon>
        <taxon>Rhodospirillales</taxon>
        <taxon>Thalassospiraceae</taxon>
        <taxon>Thalassospira</taxon>
    </lineage>
</organism>
<accession>A0A367VCQ8</accession>
<name>A0A367VCQ8_9PROT</name>
<keyword evidence="1" id="KW-0732">Signal</keyword>
<proteinExistence type="predicted"/>
<evidence type="ECO:0008006" key="4">
    <source>
        <dbReference type="Google" id="ProtNLM"/>
    </source>
</evidence>
<evidence type="ECO:0000313" key="2">
    <source>
        <dbReference type="EMBL" id="RCK22182.1"/>
    </source>
</evidence>
<protein>
    <recommendedName>
        <fullName evidence="4">Outer membrane protein beta-barrel domain-containing protein</fullName>
    </recommendedName>
</protein>